<reference evidence="2 3" key="1">
    <citation type="submission" date="2018-03" db="EMBL/GenBank/DDBJ databases">
        <title>Genomic Encyclopedia of Archaeal and Bacterial Type Strains, Phase II (KMG-II): from individual species to whole genera.</title>
        <authorList>
            <person name="Goeker M."/>
        </authorList>
    </citation>
    <scope>NUCLEOTIDE SEQUENCE [LARGE SCALE GENOMIC DNA]</scope>
    <source>
        <strain evidence="2 3">DSM 45348</strain>
    </source>
</reference>
<dbReference type="AlphaFoldDB" id="A0A2T0SCR7"/>
<name>A0A2T0SCR7_9ACTN</name>
<protein>
    <recommendedName>
        <fullName evidence="1">BP74 N-terminal domain-containing protein</fullName>
    </recommendedName>
</protein>
<dbReference type="InterPro" id="IPR056422">
    <property type="entry name" value="BP74_N"/>
</dbReference>
<comment type="caution">
    <text evidence="2">The sequence shown here is derived from an EMBL/GenBank/DDBJ whole genome shotgun (WGS) entry which is preliminary data.</text>
</comment>
<evidence type="ECO:0000313" key="3">
    <source>
        <dbReference type="Proteomes" id="UP000239209"/>
    </source>
</evidence>
<evidence type="ECO:0000313" key="2">
    <source>
        <dbReference type="EMBL" id="PRY31171.1"/>
    </source>
</evidence>
<gene>
    <name evidence="2" type="ORF">CLV70_10355</name>
</gene>
<evidence type="ECO:0000259" key="1">
    <source>
        <dbReference type="Pfam" id="PF23621"/>
    </source>
</evidence>
<dbReference type="EMBL" id="PVZG01000003">
    <property type="protein sequence ID" value="PRY31171.1"/>
    <property type="molecule type" value="Genomic_DNA"/>
</dbReference>
<sequence>MADISAEVCDGLPSDVEKHAITVPYFCPWGAEVIAIQNV</sequence>
<proteinExistence type="predicted"/>
<accession>A0A2T0SCR7</accession>
<dbReference type="Proteomes" id="UP000239209">
    <property type="component" value="Unassembled WGS sequence"/>
</dbReference>
<dbReference type="Pfam" id="PF23621">
    <property type="entry name" value="BP74_N"/>
    <property type="match status" value="1"/>
</dbReference>
<feature type="domain" description="BP74 N-terminal" evidence="1">
    <location>
        <begin position="1"/>
        <end position="37"/>
    </location>
</feature>
<keyword evidence="3" id="KW-1185">Reference proteome</keyword>
<organism evidence="2 3">
    <name type="scientific">Pseudosporangium ferrugineum</name>
    <dbReference type="NCBI Taxonomy" id="439699"/>
    <lineage>
        <taxon>Bacteria</taxon>
        <taxon>Bacillati</taxon>
        <taxon>Actinomycetota</taxon>
        <taxon>Actinomycetes</taxon>
        <taxon>Micromonosporales</taxon>
        <taxon>Micromonosporaceae</taxon>
        <taxon>Pseudosporangium</taxon>
    </lineage>
</organism>